<dbReference type="Pfam" id="PF13506">
    <property type="entry name" value="Glyco_transf_21"/>
    <property type="match status" value="1"/>
</dbReference>
<keyword evidence="13 16" id="KW-0472">Membrane</keyword>
<keyword evidence="18" id="KW-1185">Reference proteome</keyword>
<proteinExistence type="inferred from homology"/>
<dbReference type="GO" id="GO:0008120">
    <property type="term" value="F:ceramide glucosyltransferase activity"/>
    <property type="evidence" value="ECO:0007669"/>
    <property type="project" value="UniProtKB-EC"/>
</dbReference>
<keyword evidence="9 16" id="KW-0812">Transmembrane</keyword>
<dbReference type="GO" id="GO:0006679">
    <property type="term" value="P:glucosylceramide biosynthetic process"/>
    <property type="evidence" value="ECO:0007669"/>
    <property type="project" value="TreeGrafter"/>
</dbReference>
<dbReference type="InterPro" id="IPR025993">
    <property type="entry name" value="Ceramide_glucosylTrfase"/>
</dbReference>
<evidence type="ECO:0000313" key="17">
    <source>
        <dbReference type="EMBL" id="CAD7244017.1"/>
    </source>
</evidence>
<dbReference type="FunFam" id="3.90.550.10:FF:000041">
    <property type="entry name" value="UDP-glucose ceramide glucosyltransferase"/>
    <property type="match status" value="1"/>
</dbReference>
<comment type="pathway">
    <text evidence="3">Sphingolipid metabolism.</text>
</comment>
<dbReference type="PANTHER" id="PTHR12726">
    <property type="entry name" value="CERAMIDE GLUCOSYLTRANSFERASE"/>
    <property type="match status" value="1"/>
</dbReference>
<comment type="subcellular location">
    <subcellularLocation>
        <location evidence="1">Golgi apparatus membrane</location>
        <topology evidence="1">Multi-pass membrane protein</topology>
    </subcellularLocation>
</comment>
<keyword evidence="10 16" id="KW-1133">Transmembrane helix</keyword>
<evidence type="ECO:0000256" key="8">
    <source>
        <dbReference type="ARBA" id="ARBA00022679"/>
    </source>
</evidence>
<evidence type="ECO:0000256" key="12">
    <source>
        <dbReference type="ARBA" id="ARBA00023098"/>
    </source>
</evidence>
<evidence type="ECO:0000256" key="7">
    <source>
        <dbReference type="ARBA" id="ARBA00022676"/>
    </source>
</evidence>
<accession>A0A7R9A1B8</accession>
<keyword evidence="8" id="KW-0808">Transferase</keyword>
<comment type="similarity">
    <text evidence="4">Belongs to the glycosyltransferase 2 family.</text>
</comment>
<evidence type="ECO:0000256" key="1">
    <source>
        <dbReference type="ARBA" id="ARBA00004653"/>
    </source>
</evidence>
<sequence>MWQAILLTVAVSLLSFWSVTWFVTHFSPICYGIWKLHRKRKLTSTIRNWPGVSILKPLVGADPNLETNLETFFTMNYPIYEILFCIHEDGDPSMEIVKRLRKKYPDVPSRVFVGGEKVGVNMKINNLFPAYRESKYELLFFSDSGVMMKPDTLMDMVQNMTDGVGLVHQLPLVCDSEGFTNALEKVYFSTICARAYLAAAMLGINCHIGMSTLMRRSVLCEIGGLEKFSYHLGEDFLLASALLSKGYTLVISSQPVWQNSGPKRLSVFLARISRWAQFRYANDTLFFFVEPLLECLVNGLLGAWAARELFGWDPIPFYILHVLTWFISDLIVMIVVNGVMPMNVFQFLVCWIFRECSMMYPYLYAVFVPTIRWRAVTYRLGWDGRVKESTT</sequence>
<evidence type="ECO:0000313" key="18">
    <source>
        <dbReference type="Proteomes" id="UP000677054"/>
    </source>
</evidence>
<dbReference type="InterPro" id="IPR029044">
    <property type="entry name" value="Nucleotide-diphossugar_trans"/>
</dbReference>
<dbReference type="EC" id="2.4.1.80" evidence="5"/>
<feature type="transmembrane region" description="Helical" evidence="16">
    <location>
        <begin position="318"/>
        <end position="339"/>
    </location>
</feature>
<comment type="pathway">
    <text evidence="2">Lipid metabolism; sphingolipid metabolism.</text>
</comment>
<evidence type="ECO:0000256" key="10">
    <source>
        <dbReference type="ARBA" id="ARBA00022989"/>
    </source>
</evidence>
<evidence type="ECO:0000256" key="11">
    <source>
        <dbReference type="ARBA" id="ARBA00023034"/>
    </source>
</evidence>
<evidence type="ECO:0000256" key="5">
    <source>
        <dbReference type="ARBA" id="ARBA00012699"/>
    </source>
</evidence>
<evidence type="ECO:0000256" key="3">
    <source>
        <dbReference type="ARBA" id="ARBA00004991"/>
    </source>
</evidence>
<reference evidence="17" key="1">
    <citation type="submission" date="2020-11" db="EMBL/GenBank/DDBJ databases">
        <authorList>
            <person name="Tran Van P."/>
        </authorList>
    </citation>
    <scope>NUCLEOTIDE SEQUENCE</scope>
</reference>
<feature type="transmembrane region" description="Helical" evidence="16">
    <location>
        <begin position="284"/>
        <end position="306"/>
    </location>
</feature>
<evidence type="ECO:0000256" key="15">
    <source>
        <dbReference type="ARBA" id="ARBA00048104"/>
    </source>
</evidence>
<dbReference type="EMBL" id="CAJPEV010000543">
    <property type="protein sequence ID" value="CAG0886319.1"/>
    <property type="molecule type" value="Genomic_DNA"/>
</dbReference>
<comment type="catalytic activity">
    <reaction evidence="14">
        <text>UDP-alpha-D-xylose + an N-acylsphing-4-enine = a beta-D-xylosyl-(1&lt;-&gt;1')-N-acylsphing-4-enine + UDP + H(+)</text>
        <dbReference type="Rhea" id="RHEA:70243"/>
        <dbReference type="ChEBI" id="CHEBI:15378"/>
        <dbReference type="ChEBI" id="CHEBI:52639"/>
        <dbReference type="ChEBI" id="CHEBI:57632"/>
        <dbReference type="ChEBI" id="CHEBI:58223"/>
        <dbReference type="ChEBI" id="CHEBI:189068"/>
    </reaction>
    <physiologicalReaction direction="left-to-right" evidence="14">
        <dbReference type="Rhea" id="RHEA:70244"/>
    </physiologicalReaction>
</comment>
<keyword evidence="7" id="KW-0328">Glycosyltransferase</keyword>
<organism evidence="17">
    <name type="scientific">Darwinula stevensoni</name>
    <dbReference type="NCBI Taxonomy" id="69355"/>
    <lineage>
        <taxon>Eukaryota</taxon>
        <taxon>Metazoa</taxon>
        <taxon>Ecdysozoa</taxon>
        <taxon>Arthropoda</taxon>
        <taxon>Crustacea</taxon>
        <taxon>Oligostraca</taxon>
        <taxon>Ostracoda</taxon>
        <taxon>Podocopa</taxon>
        <taxon>Podocopida</taxon>
        <taxon>Darwinulocopina</taxon>
        <taxon>Darwinuloidea</taxon>
        <taxon>Darwinulidae</taxon>
        <taxon>Darwinula</taxon>
    </lineage>
</organism>
<gene>
    <name evidence="17" type="ORF">DSTB1V02_LOCUS3922</name>
</gene>
<dbReference type="OrthoDB" id="1483400at2759"/>
<evidence type="ECO:0000256" key="4">
    <source>
        <dbReference type="ARBA" id="ARBA00006739"/>
    </source>
</evidence>
<dbReference type="UniPathway" id="UPA00222"/>
<evidence type="ECO:0000256" key="6">
    <source>
        <dbReference type="ARBA" id="ARBA00022516"/>
    </source>
</evidence>
<keyword evidence="11" id="KW-0333">Golgi apparatus</keyword>
<dbReference type="EMBL" id="LR900060">
    <property type="protein sequence ID" value="CAD7244017.1"/>
    <property type="molecule type" value="Genomic_DNA"/>
</dbReference>
<feature type="transmembrane region" description="Helical" evidence="16">
    <location>
        <begin position="6"/>
        <end position="34"/>
    </location>
</feature>
<dbReference type="Gene3D" id="3.90.550.10">
    <property type="entry name" value="Spore Coat Polysaccharide Biosynthesis Protein SpsA, Chain A"/>
    <property type="match status" value="1"/>
</dbReference>
<dbReference type="CDD" id="cd02520">
    <property type="entry name" value="Glucosylceramide_synthase"/>
    <property type="match status" value="1"/>
</dbReference>
<protein>
    <recommendedName>
        <fullName evidence="5">ceramide glucosyltransferase</fullName>
        <ecNumber evidence="5">2.4.1.80</ecNumber>
    </recommendedName>
</protein>
<name>A0A7R9A1B8_9CRUS</name>
<dbReference type="GO" id="GO:0000139">
    <property type="term" value="C:Golgi membrane"/>
    <property type="evidence" value="ECO:0007669"/>
    <property type="project" value="UniProtKB-SubCell"/>
</dbReference>
<dbReference type="AlphaFoldDB" id="A0A7R9A1B8"/>
<keyword evidence="12" id="KW-0443">Lipid metabolism</keyword>
<evidence type="ECO:0000256" key="2">
    <source>
        <dbReference type="ARBA" id="ARBA00004760"/>
    </source>
</evidence>
<evidence type="ECO:0000256" key="9">
    <source>
        <dbReference type="ARBA" id="ARBA00022692"/>
    </source>
</evidence>
<dbReference type="PANTHER" id="PTHR12726:SF0">
    <property type="entry name" value="CERAMIDE GLUCOSYLTRANSFERASE"/>
    <property type="match status" value="1"/>
</dbReference>
<evidence type="ECO:0000256" key="16">
    <source>
        <dbReference type="SAM" id="Phobius"/>
    </source>
</evidence>
<evidence type="ECO:0000256" key="14">
    <source>
        <dbReference type="ARBA" id="ARBA00047869"/>
    </source>
</evidence>
<comment type="catalytic activity">
    <reaction evidence="15">
        <text>N-(9Z-octadecenoyl)-sphing-4-enine + UDP-alpha-D-xylose = beta-D-xylosyl-(1&lt;-&gt;1')-N-(9Z-octadecenoyl)-sphing-4-enine + UDP + H(+)</text>
        <dbReference type="Rhea" id="RHEA:70247"/>
        <dbReference type="ChEBI" id="CHEBI:15378"/>
        <dbReference type="ChEBI" id="CHEBI:57632"/>
        <dbReference type="ChEBI" id="CHEBI:58223"/>
        <dbReference type="ChEBI" id="CHEBI:77996"/>
        <dbReference type="ChEBI" id="CHEBI:189081"/>
    </reaction>
    <physiologicalReaction direction="left-to-right" evidence="15">
        <dbReference type="Rhea" id="RHEA:70248"/>
    </physiologicalReaction>
</comment>
<dbReference type="SUPFAM" id="SSF53448">
    <property type="entry name" value="Nucleotide-diphospho-sugar transferases"/>
    <property type="match status" value="1"/>
</dbReference>
<keyword evidence="6" id="KW-0444">Lipid biosynthesis</keyword>
<evidence type="ECO:0000256" key="13">
    <source>
        <dbReference type="ARBA" id="ARBA00023136"/>
    </source>
</evidence>
<dbReference type="Proteomes" id="UP000677054">
    <property type="component" value="Unassembled WGS sequence"/>
</dbReference>